<comment type="similarity">
    <text evidence="1">Belongs to the sulfatase family.</text>
</comment>
<protein>
    <submittedName>
        <fullName evidence="5">Arylsulfatase</fullName>
    </submittedName>
</protein>
<reference evidence="5 6" key="1">
    <citation type="submission" date="2016-10" db="EMBL/GenBank/DDBJ databases">
        <authorList>
            <person name="de Groot N.N."/>
        </authorList>
    </citation>
    <scope>NUCLEOTIDE SEQUENCE [LARGE SCALE GENOMIC DNA]</scope>
    <source>
        <strain evidence="5 6">CGMCC 4.5506</strain>
    </source>
</reference>
<evidence type="ECO:0000256" key="2">
    <source>
        <dbReference type="ARBA" id="ARBA00022723"/>
    </source>
</evidence>
<keyword evidence="4" id="KW-0106">Calcium</keyword>
<dbReference type="InterPro" id="IPR050738">
    <property type="entry name" value="Sulfatase"/>
</dbReference>
<dbReference type="CDD" id="cd16025">
    <property type="entry name" value="PAS_like"/>
    <property type="match status" value="1"/>
</dbReference>
<dbReference type="Gene3D" id="3.30.1120.10">
    <property type="match status" value="1"/>
</dbReference>
<name>A0A1G6UG31_9PSEU</name>
<dbReference type="Pfam" id="PF00884">
    <property type="entry name" value="Sulfatase"/>
    <property type="match status" value="1"/>
</dbReference>
<evidence type="ECO:0000256" key="4">
    <source>
        <dbReference type="ARBA" id="ARBA00022837"/>
    </source>
</evidence>
<dbReference type="STRING" id="530584.SAMN05421630_10826"/>
<dbReference type="InterPro" id="IPR000917">
    <property type="entry name" value="Sulfatase_N"/>
</dbReference>
<dbReference type="OrthoDB" id="9777306at2"/>
<dbReference type="InterPro" id="IPR024607">
    <property type="entry name" value="Sulfatase_CS"/>
</dbReference>
<dbReference type="RefSeq" id="WP_091807581.1">
    <property type="nucleotide sequence ID" value="NZ_CP016353.1"/>
</dbReference>
<keyword evidence="6" id="KW-1185">Reference proteome</keyword>
<dbReference type="SUPFAM" id="SSF53649">
    <property type="entry name" value="Alkaline phosphatase-like"/>
    <property type="match status" value="1"/>
</dbReference>
<organism evidence="5 6">
    <name type="scientific">Prauserella marina</name>
    <dbReference type="NCBI Taxonomy" id="530584"/>
    <lineage>
        <taxon>Bacteria</taxon>
        <taxon>Bacillati</taxon>
        <taxon>Actinomycetota</taxon>
        <taxon>Actinomycetes</taxon>
        <taxon>Pseudonocardiales</taxon>
        <taxon>Pseudonocardiaceae</taxon>
        <taxon>Prauserella</taxon>
    </lineage>
</organism>
<dbReference type="GO" id="GO:0046872">
    <property type="term" value="F:metal ion binding"/>
    <property type="evidence" value="ECO:0007669"/>
    <property type="project" value="UniProtKB-KW"/>
</dbReference>
<gene>
    <name evidence="5" type="ORF">SAMN05421630_10826</name>
</gene>
<dbReference type="PROSITE" id="PS00523">
    <property type="entry name" value="SULFATASE_1"/>
    <property type="match status" value="1"/>
</dbReference>
<evidence type="ECO:0000313" key="5">
    <source>
        <dbReference type="EMBL" id="SDD39666.1"/>
    </source>
</evidence>
<dbReference type="InterPro" id="IPR017850">
    <property type="entry name" value="Alkaline_phosphatase_core_sf"/>
</dbReference>
<dbReference type="Gene3D" id="3.40.720.10">
    <property type="entry name" value="Alkaline Phosphatase, subunit A"/>
    <property type="match status" value="1"/>
</dbReference>
<evidence type="ECO:0000256" key="3">
    <source>
        <dbReference type="ARBA" id="ARBA00022801"/>
    </source>
</evidence>
<evidence type="ECO:0000256" key="1">
    <source>
        <dbReference type="ARBA" id="ARBA00008779"/>
    </source>
</evidence>
<dbReference type="EMBL" id="FMZE01000008">
    <property type="protein sequence ID" value="SDD39666.1"/>
    <property type="molecule type" value="Genomic_DNA"/>
</dbReference>
<dbReference type="PROSITE" id="PS00149">
    <property type="entry name" value="SULFATASE_2"/>
    <property type="match status" value="1"/>
</dbReference>
<accession>A0A1G6UG31</accession>
<sequence>MAGPVEGGISRGRPNIVMVVLDDLGFGQLGCFGSDLCTPNMDSLAYGGTRFNRFHVTALCAPTRACLLTGRNHHSVGMGFLPEVPMDLPGYTGRIPLSAATLPRLLVEGGYSSYAVGKWHMTPGSEEGQNGPFDRWPLGMGFDEFYGFLGGGTNHWAPDLVRGTDFVEPDSNPDEGYHLTEDLAAETIRMLGRHVESKNQSPFFLYLATGAVHWPHQVDTKWSLEYRGNFDAGWEEWRNNLFHRQLELGVVPDGTRLHRRPPWVSSWRDLSPGVKHVFARQMEVFGGFLTHTDQQIGKILDFLRRVDKFDNTVFLILSDNGACSGGGPLGHFNKPSWGDLSGSGRGSDFDVMSSRVDELGGIRANNHYAWGWAWAGNTPFKLWKRYAWLGGTRTPLIIHWADGIDASKSGGVRSQFCHAIDIMPTLLELARVSPPKDVDNVDQLPIEGRSFGSALNDASAPTSRDAQYFEVMGSRSIYWQGWKATTDHVDSSLAAERKLIEGSRNFSEDSWLLFNLEEDFAETFDLSAREPDLLRKMVDRWTLETQGRNVLPLMDGLDRPLSESIRACWSGHSAELLPDVLYAAPDLSLDGEFTLSVEVDCGQGEMPTGVLCAHGDWHGGWALYFRFGSLVLAVNDGRAEQLVRTEAVDLSGPHALRMEYRAHGGTAMTKLSIDGVAVAQRKVAVDPAASIAGGLGGRLLLARDFGLPVCEEYRPPFPFNGTITAARLTVGAGRLDTADIERRISGE</sequence>
<dbReference type="Proteomes" id="UP000199494">
    <property type="component" value="Unassembled WGS sequence"/>
</dbReference>
<dbReference type="AlphaFoldDB" id="A0A1G6UG31"/>
<evidence type="ECO:0000313" key="6">
    <source>
        <dbReference type="Proteomes" id="UP000199494"/>
    </source>
</evidence>
<dbReference type="GO" id="GO:0016787">
    <property type="term" value="F:hydrolase activity"/>
    <property type="evidence" value="ECO:0007669"/>
    <property type="project" value="UniProtKB-KW"/>
</dbReference>
<keyword evidence="2" id="KW-0479">Metal-binding</keyword>
<keyword evidence="3" id="KW-0378">Hydrolase</keyword>
<dbReference type="PANTHER" id="PTHR42693">
    <property type="entry name" value="ARYLSULFATASE FAMILY MEMBER"/>
    <property type="match status" value="1"/>
</dbReference>
<proteinExistence type="inferred from homology"/>